<organism evidence="2 3">
    <name type="scientific">Bradyrhizobium aeschynomenes</name>
    <dbReference type="NCBI Taxonomy" id="2734909"/>
    <lineage>
        <taxon>Bacteria</taxon>
        <taxon>Pseudomonadati</taxon>
        <taxon>Pseudomonadota</taxon>
        <taxon>Alphaproteobacteria</taxon>
        <taxon>Hyphomicrobiales</taxon>
        <taxon>Nitrobacteraceae</taxon>
        <taxon>Bradyrhizobium</taxon>
    </lineage>
</organism>
<feature type="chain" id="PRO_5046561404" evidence="1">
    <location>
        <begin position="31"/>
        <end position="155"/>
    </location>
</feature>
<evidence type="ECO:0000313" key="2">
    <source>
        <dbReference type="EMBL" id="NPU69590.1"/>
    </source>
</evidence>
<dbReference type="RefSeq" id="WP_172114746.1">
    <property type="nucleotide sequence ID" value="NZ_JABFDN010000019.1"/>
</dbReference>
<gene>
    <name evidence="2" type="ORF">HL667_31620</name>
</gene>
<comment type="caution">
    <text evidence="2">The sequence shown here is derived from an EMBL/GenBank/DDBJ whole genome shotgun (WGS) entry which is preliminary data.</text>
</comment>
<dbReference type="Proteomes" id="UP000886476">
    <property type="component" value="Unassembled WGS sequence"/>
</dbReference>
<reference evidence="2" key="1">
    <citation type="submission" date="2020-05" db="EMBL/GenBank/DDBJ databases">
        <title>Nod-independent and nitrogen-fixing Bradyrhizobium aeschynomene sp. nov. isolated from nodules of Aeschynomene indica.</title>
        <authorList>
            <person name="Zhang Z."/>
        </authorList>
    </citation>
    <scope>NUCLEOTIDE SEQUENCE</scope>
    <source>
        <strain evidence="2">83012</strain>
    </source>
</reference>
<protein>
    <submittedName>
        <fullName evidence="2">Uncharacterized protein</fullName>
    </submittedName>
</protein>
<feature type="signal peptide" evidence="1">
    <location>
        <begin position="1"/>
        <end position="30"/>
    </location>
</feature>
<evidence type="ECO:0000313" key="3">
    <source>
        <dbReference type="Proteomes" id="UP000886476"/>
    </source>
</evidence>
<name>A0ABX2CQ89_9BRAD</name>
<keyword evidence="3" id="KW-1185">Reference proteome</keyword>
<dbReference type="EMBL" id="JABFDN010000019">
    <property type="protein sequence ID" value="NPU69590.1"/>
    <property type="molecule type" value="Genomic_DNA"/>
</dbReference>
<keyword evidence="1" id="KW-0732">Signal</keyword>
<accession>A0ABX2CQ89</accession>
<evidence type="ECO:0000256" key="1">
    <source>
        <dbReference type="SAM" id="SignalP"/>
    </source>
</evidence>
<proteinExistence type="predicted"/>
<sequence length="155" mass="17273">MNAMRTFSSIATAVTVAASMAMVVSTSALGTCKTTLRGELVRSPEDEARREYRVSPSKFLFFSLDETVQRSGSSREERFQYFVVPNTRTTFPIPFSLDIDSPRDCPSKLNLTVQGDDNPDFFNVIRQGNIAPLFLGMKTIRLDNYETIPVGGPTF</sequence>